<dbReference type="Proteomes" id="UP000276634">
    <property type="component" value="Unassembled WGS sequence"/>
</dbReference>
<protein>
    <submittedName>
        <fullName evidence="1">Beta-barrel assembly machine subunit BamC</fullName>
    </submittedName>
</protein>
<dbReference type="InterPro" id="IPR042268">
    <property type="entry name" value="BamC_C"/>
</dbReference>
<evidence type="ECO:0000313" key="1">
    <source>
        <dbReference type="EMBL" id="ROR29822.1"/>
    </source>
</evidence>
<dbReference type="Gene3D" id="3.30.310.170">
    <property type="entry name" value="Outer membrane protein assembly factor BamC"/>
    <property type="match status" value="1"/>
</dbReference>
<dbReference type="InterPro" id="IPR010653">
    <property type="entry name" value="NlpB/DapX"/>
</dbReference>
<dbReference type="PROSITE" id="PS51257">
    <property type="entry name" value="PROKAR_LIPOPROTEIN"/>
    <property type="match status" value="1"/>
</dbReference>
<keyword evidence="2" id="KW-1185">Reference proteome</keyword>
<comment type="caution">
    <text evidence="1">The sequence shown here is derived from an EMBL/GenBank/DDBJ whole genome shotgun (WGS) entry which is preliminary data.</text>
</comment>
<reference evidence="1 2" key="1">
    <citation type="submission" date="2018-11" db="EMBL/GenBank/DDBJ databases">
        <title>Genomic Encyclopedia of Type Strains, Phase IV (KMG-IV): sequencing the most valuable type-strain genomes for metagenomic binning, comparative biology and taxonomic classification.</title>
        <authorList>
            <person name="Goeker M."/>
        </authorList>
    </citation>
    <scope>NUCLEOTIDE SEQUENCE [LARGE SCALE GENOMIC DNA]</scope>
    <source>
        <strain evidence="1 2">DSM 100275</strain>
    </source>
</reference>
<organism evidence="1 2">
    <name type="scientific">Inmirania thermothiophila</name>
    <dbReference type="NCBI Taxonomy" id="1750597"/>
    <lineage>
        <taxon>Bacteria</taxon>
        <taxon>Pseudomonadati</taxon>
        <taxon>Pseudomonadota</taxon>
        <taxon>Gammaproteobacteria</taxon>
        <taxon>Chromatiales</taxon>
        <taxon>Ectothiorhodospiraceae</taxon>
        <taxon>Inmirania</taxon>
    </lineage>
</organism>
<accession>A0A3N1XX88</accession>
<evidence type="ECO:0000313" key="2">
    <source>
        <dbReference type="Proteomes" id="UP000276634"/>
    </source>
</evidence>
<sequence>MRRVRPLLAPALALAVAACGGSGYVNERRVDYGQARAMPELEVPPPLAAPDASQAAALPPDAGVAAAYELAGVRVRRAGTYRWLEVEAPPAEVWGRVRAFLTEQGLAIAHEEPALGILETEWAENRASIRGGFLYRILPKLYSTNTRDRYRVRLEPGERPGTTLVFLTHYGAEEVIEGARGNRDIGTGRWVMRPRDPELEAEMLVRLMAALGQPRQAAEAALAAAGDEAVAVEVEGGSLRLGAEPDRAWRLLGLALDRGGFVVEARDAEARTYLVRPAAPVLPGGGGLLARLGLGRGERAQGPYRLAVLSAEGGSRVVITAADGGPAPDEEAAALARRIAGALR</sequence>
<dbReference type="AlphaFoldDB" id="A0A3N1XX88"/>
<proteinExistence type="predicted"/>
<dbReference type="Pfam" id="PF06804">
    <property type="entry name" value="Lipoprotein_18"/>
    <property type="match status" value="1"/>
</dbReference>
<name>A0A3N1XX88_9GAMM</name>
<gene>
    <name evidence="1" type="ORF">EDC57_2500</name>
</gene>
<dbReference type="EMBL" id="RJVI01000003">
    <property type="protein sequence ID" value="ROR29822.1"/>
    <property type="molecule type" value="Genomic_DNA"/>
</dbReference>